<dbReference type="RefSeq" id="WP_186837391.1">
    <property type="nucleotide sequence ID" value="NZ_JACOPD010000010.1"/>
</dbReference>
<dbReference type="Gene3D" id="3.30.450.20">
    <property type="entry name" value="PAS domain"/>
    <property type="match status" value="1"/>
</dbReference>
<evidence type="ECO:0000256" key="2">
    <source>
        <dbReference type="ARBA" id="ARBA00029447"/>
    </source>
</evidence>
<evidence type="ECO:0000313" key="9">
    <source>
        <dbReference type="Proteomes" id="UP000628463"/>
    </source>
</evidence>
<comment type="similarity">
    <text evidence="2">Belongs to the methyl-accepting chemotaxis (MCP) protein family.</text>
</comment>
<dbReference type="InterPro" id="IPR003660">
    <property type="entry name" value="HAMP_dom"/>
</dbReference>
<comment type="caution">
    <text evidence="8">The sequence shown here is derived from an EMBL/GenBank/DDBJ whole genome shotgun (WGS) entry which is preliminary data.</text>
</comment>
<organism evidence="8 9">
    <name type="scientific">Lachnospira hominis</name>
    <name type="common">ex Liu et al. 2021</name>
    <dbReference type="NCBI Taxonomy" id="2763051"/>
    <lineage>
        <taxon>Bacteria</taxon>
        <taxon>Bacillati</taxon>
        <taxon>Bacillota</taxon>
        <taxon>Clostridia</taxon>
        <taxon>Lachnospirales</taxon>
        <taxon>Lachnospiraceae</taxon>
        <taxon>Lachnospira</taxon>
    </lineage>
</organism>
<evidence type="ECO:0000256" key="4">
    <source>
        <dbReference type="SAM" id="Coils"/>
    </source>
</evidence>
<keyword evidence="1 3" id="KW-0807">Transducer</keyword>
<dbReference type="Gene3D" id="1.10.287.950">
    <property type="entry name" value="Methyl-accepting chemotaxis protein"/>
    <property type="match status" value="1"/>
</dbReference>
<evidence type="ECO:0000256" key="1">
    <source>
        <dbReference type="ARBA" id="ARBA00023224"/>
    </source>
</evidence>
<keyword evidence="9" id="KW-1185">Reference proteome</keyword>
<dbReference type="EMBL" id="JACOPD010000010">
    <property type="protein sequence ID" value="MBC5681771.1"/>
    <property type="molecule type" value="Genomic_DNA"/>
</dbReference>
<evidence type="ECO:0000259" key="7">
    <source>
        <dbReference type="PROSITE" id="PS50885"/>
    </source>
</evidence>
<feature type="transmembrane region" description="Helical" evidence="5">
    <location>
        <begin position="12"/>
        <end position="36"/>
    </location>
</feature>
<feature type="coiled-coil region" evidence="4">
    <location>
        <begin position="490"/>
        <end position="549"/>
    </location>
</feature>
<feature type="domain" description="HAMP" evidence="7">
    <location>
        <begin position="203"/>
        <end position="257"/>
    </location>
</feature>
<reference evidence="8 9" key="1">
    <citation type="submission" date="2020-08" db="EMBL/GenBank/DDBJ databases">
        <title>Genome public.</title>
        <authorList>
            <person name="Liu C."/>
            <person name="Sun Q."/>
        </authorList>
    </citation>
    <scope>NUCLEOTIDE SEQUENCE [LARGE SCALE GENOMIC DNA]</scope>
    <source>
        <strain evidence="8 9">NSJ-43</strain>
    </source>
</reference>
<dbReference type="PANTHER" id="PTHR32089:SF112">
    <property type="entry name" value="LYSOZYME-LIKE PROTEIN-RELATED"/>
    <property type="match status" value="1"/>
</dbReference>
<dbReference type="SUPFAM" id="SSF58104">
    <property type="entry name" value="Methyl-accepting chemotaxis protein (MCP) signaling domain"/>
    <property type="match status" value="1"/>
</dbReference>
<feature type="transmembrane region" description="Helical" evidence="5">
    <location>
        <begin position="182"/>
        <end position="201"/>
    </location>
</feature>
<evidence type="ECO:0000256" key="5">
    <source>
        <dbReference type="SAM" id="Phobius"/>
    </source>
</evidence>
<dbReference type="InterPro" id="IPR004089">
    <property type="entry name" value="MCPsignal_dom"/>
</dbReference>
<dbReference type="PRINTS" id="PR00260">
    <property type="entry name" value="CHEMTRNSDUCR"/>
</dbReference>
<keyword evidence="5" id="KW-0812">Transmembrane</keyword>
<name>A0ABR7G4S4_9FIRM</name>
<accession>A0ABR7G4S4</accession>
<protein>
    <submittedName>
        <fullName evidence="8">Methyl-accepting chemotaxis protein</fullName>
    </submittedName>
</protein>
<gene>
    <name evidence="8" type="ORF">H8S01_12490</name>
</gene>
<feature type="domain" description="Methyl-accepting transducer" evidence="6">
    <location>
        <begin position="276"/>
        <end position="533"/>
    </location>
</feature>
<evidence type="ECO:0000256" key="3">
    <source>
        <dbReference type="PROSITE-ProRule" id="PRU00284"/>
    </source>
</evidence>
<dbReference type="Pfam" id="PF00015">
    <property type="entry name" value="MCPsignal"/>
    <property type="match status" value="1"/>
</dbReference>
<dbReference type="SMART" id="SM00304">
    <property type="entry name" value="HAMP"/>
    <property type="match status" value="1"/>
</dbReference>
<dbReference type="Pfam" id="PF00672">
    <property type="entry name" value="HAMP"/>
    <property type="match status" value="1"/>
</dbReference>
<dbReference type="Proteomes" id="UP000628463">
    <property type="component" value="Unassembled WGS sequence"/>
</dbReference>
<evidence type="ECO:0000259" key="6">
    <source>
        <dbReference type="PROSITE" id="PS50111"/>
    </source>
</evidence>
<dbReference type="PROSITE" id="PS50885">
    <property type="entry name" value="HAMP"/>
    <property type="match status" value="1"/>
</dbReference>
<dbReference type="PANTHER" id="PTHR32089">
    <property type="entry name" value="METHYL-ACCEPTING CHEMOTAXIS PROTEIN MCPB"/>
    <property type="match status" value="1"/>
</dbReference>
<keyword evidence="5" id="KW-1133">Transmembrane helix</keyword>
<dbReference type="SMART" id="SM00283">
    <property type="entry name" value="MA"/>
    <property type="match status" value="1"/>
</dbReference>
<dbReference type="Gene3D" id="6.10.340.10">
    <property type="match status" value="1"/>
</dbReference>
<sequence length="561" mass="61708">MKKQAQKKKGTIAVKICILVIAALILSNLTSMILIVNNSRILIRTSVQNNMMSMAKTSAELVSNEMRINNNKSLSYDEYARILKDTKLTGVDSSYVYVVSSDGTMLYHNTKDKVGKPVENSLINNLVTQIKSGKQPEPAIVDYDYNGVVKYAGYVILDNHDIVVVSADENDALSGITRITRISGYILIGIIIVALIVAYFFSRSIARPLSSLSRLIKEIADGNLNADFSKIKKSNDEIGLITEEMQFMSSSLSTIVEKIRTAGNTMSKNSTDLNETSNQTLSANNEISRAVQDVAEGSTNMANAIADINNSLETMSLESEHIDNSVTDIKKQTASVQENSQSMNEKMHQMQESSEIMDAGINEISARIGKVNEIVDKVSQIISVIEEISEQTNLLSLNASIEAARAGEAGKGFAVVAEEIRTLSDNTGNELNNIREIISELVNECDTCVNDSKKIVEHNLEQKESINTVLKEFNELDAQITLTADKADEIKEQVDQMVELNNKITTTSNNLADVSSTNAAASEEMNANIEELNAMMHNVTNMAEEMHNQSNELNTALEYFK</sequence>
<keyword evidence="4" id="KW-0175">Coiled coil</keyword>
<keyword evidence="5" id="KW-0472">Membrane</keyword>
<dbReference type="InterPro" id="IPR004090">
    <property type="entry name" value="Chemotax_Me-accpt_rcpt"/>
</dbReference>
<dbReference type="CDD" id="cd12912">
    <property type="entry name" value="PDC2_MCP_like"/>
    <property type="match status" value="1"/>
</dbReference>
<proteinExistence type="inferred from homology"/>
<evidence type="ECO:0000313" key="8">
    <source>
        <dbReference type="EMBL" id="MBC5681771.1"/>
    </source>
</evidence>
<dbReference type="PROSITE" id="PS50111">
    <property type="entry name" value="CHEMOTAXIS_TRANSDUC_2"/>
    <property type="match status" value="1"/>
</dbReference>
<dbReference type="CDD" id="cd06225">
    <property type="entry name" value="HAMP"/>
    <property type="match status" value="1"/>
</dbReference>